<evidence type="ECO:0000256" key="1">
    <source>
        <dbReference type="ARBA" id="ARBA00004240"/>
    </source>
</evidence>
<dbReference type="EMBL" id="CAWYQH010000057">
    <property type="protein sequence ID" value="CAK8678797.1"/>
    <property type="molecule type" value="Genomic_DNA"/>
</dbReference>
<proteinExistence type="inferred from homology"/>
<evidence type="ECO:0000256" key="11">
    <source>
        <dbReference type="ARBA" id="ARBA00047273"/>
    </source>
</evidence>
<comment type="pathway">
    <text evidence="2">Protein modification; protein glycosylation.</text>
</comment>
<dbReference type="CDD" id="cd11296">
    <property type="entry name" value="O-FucT_like"/>
    <property type="match status" value="1"/>
</dbReference>
<evidence type="ECO:0000256" key="4">
    <source>
        <dbReference type="ARBA" id="ARBA00022679"/>
    </source>
</evidence>
<evidence type="ECO:0000256" key="5">
    <source>
        <dbReference type="ARBA" id="ARBA00022824"/>
    </source>
</evidence>
<evidence type="ECO:0000313" key="14">
    <source>
        <dbReference type="Proteomes" id="UP001642483"/>
    </source>
</evidence>
<evidence type="ECO:0000256" key="3">
    <source>
        <dbReference type="ARBA" id="ARBA00012196"/>
    </source>
</evidence>
<comment type="caution">
    <text evidence="13">The sequence shown here is derived from an EMBL/GenBank/DDBJ whole genome shotgun (WGS) entry which is preliminary data.</text>
</comment>
<keyword evidence="7" id="KW-0119">Carbohydrate metabolism</keyword>
<organism evidence="13 14">
    <name type="scientific">Clavelina lepadiformis</name>
    <name type="common">Light-bulb sea squirt</name>
    <name type="synonym">Ascidia lepadiformis</name>
    <dbReference type="NCBI Taxonomy" id="159417"/>
    <lineage>
        <taxon>Eukaryota</taxon>
        <taxon>Metazoa</taxon>
        <taxon>Chordata</taxon>
        <taxon>Tunicata</taxon>
        <taxon>Ascidiacea</taxon>
        <taxon>Aplousobranchia</taxon>
        <taxon>Clavelinidae</taxon>
        <taxon>Clavelina</taxon>
    </lineage>
</organism>
<comment type="subcellular location">
    <subcellularLocation>
        <location evidence="1">Endoplasmic reticulum</location>
    </subcellularLocation>
</comment>
<evidence type="ECO:0000256" key="10">
    <source>
        <dbReference type="ARBA" id="ARBA00033083"/>
    </source>
</evidence>
<dbReference type="PANTHER" id="PTHR13398">
    <property type="entry name" value="GDP-FUCOSE PROTEIN O-FUCOSYLTRANSFERASE 2"/>
    <property type="match status" value="1"/>
</dbReference>
<dbReference type="PANTHER" id="PTHR13398:SF0">
    <property type="entry name" value="GDP-FUCOSE PROTEIN O-FUCOSYLTRANSFERASE 2"/>
    <property type="match status" value="1"/>
</dbReference>
<keyword evidence="4" id="KW-0808">Transferase</keyword>
<dbReference type="Pfam" id="PF10250">
    <property type="entry name" value="O-FucT"/>
    <property type="match status" value="1"/>
</dbReference>
<dbReference type="EC" id="2.4.1.221" evidence="3"/>
<dbReference type="Gene3D" id="3.40.50.11350">
    <property type="match status" value="1"/>
</dbReference>
<keyword evidence="14" id="KW-1185">Reference proteome</keyword>
<keyword evidence="6" id="KW-0294">Fucose metabolism</keyword>
<sequence length="526" mass="60504">MPALLKRGTFTLVLLAATSIFIYHRILKDDAKKFVLRVSSTNFILVDNANANYLPEVPQSWSENEQNEDYFQNRFMKLQKNVAKCSLWKEDEENSIFTFIPQIRLHPGRFLYPGSYGGPNNQIMGLLQSVFLAIRLNRTLVVPRFSTHFTHGKVQIVPAFQRINIRRLCSLVSCISIAKFHNACKGAMDLVFQARTPELEHMRRFERETNMTILREKAKLPKCNGAVELKLSKDTQSSILAYPNSTYNITNDHWLRGNERAIRDVYNTTKPCALHALSYRSINLVAKGQIAFPLRRETYKNVRLIPDDVLYSAIIDSVHPPQCITVAAEEYIASVIERLDYVAVHWRYNEEDWLKLCGQRSERKMMCDALRKITAEDVAEAVVNNLPPLQQKNANSFEDKSGATLPVYISTPPSLKHFKSKILSHLKDLSSQLKIDLMDLEVYLVQAGLAQCLKNANWVSRNEIISLTEMEIVRKSKYFFYSIISTWSSNIRPLRSEWAKEGIRKKFEASVFQLAVDVMTKRSQKK</sequence>
<dbReference type="InterPro" id="IPR045130">
    <property type="entry name" value="OFUT2-like"/>
</dbReference>
<comment type="similarity">
    <text evidence="8">Belongs to the glycosyltransferase 68 family.</text>
</comment>
<keyword evidence="5" id="KW-0256">Endoplasmic reticulum</keyword>
<name>A0ABP0FKA2_CLALP</name>
<protein>
    <recommendedName>
        <fullName evidence="9">GDP-fucose protein O-fucosyltransferase 2</fullName>
        <ecNumber evidence="3">2.4.1.221</ecNumber>
    </recommendedName>
    <alternativeName>
        <fullName evidence="10">Peptide-O-fucosyltransferase 2</fullName>
    </alternativeName>
</protein>
<accession>A0ABP0FKA2</accession>
<comment type="catalytic activity">
    <reaction evidence="11">
        <text>L-threonyl-[protein] + GDP-beta-L-fucose = 3-O-(alpha-L-fucosyl)-L-threonyl-[protein] + GDP + H(+)</text>
        <dbReference type="Rhea" id="RHEA:70491"/>
        <dbReference type="Rhea" id="RHEA-COMP:11060"/>
        <dbReference type="Rhea" id="RHEA-COMP:17915"/>
        <dbReference type="ChEBI" id="CHEBI:15378"/>
        <dbReference type="ChEBI" id="CHEBI:30013"/>
        <dbReference type="ChEBI" id="CHEBI:57273"/>
        <dbReference type="ChEBI" id="CHEBI:58189"/>
        <dbReference type="ChEBI" id="CHEBI:189631"/>
        <dbReference type="EC" id="2.4.1.221"/>
    </reaction>
    <physiologicalReaction direction="left-to-right" evidence="11">
        <dbReference type="Rhea" id="RHEA:70492"/>
    </physiologicalReaction>
</comment>
<evidence type="ECO:0000256" key="2">
    <source>
        <dbReference type="ARBA" id="ARBA00004922"/>
    </source>
</evidence>
<dbReference type="Proteomes" id="UP001642483">
    <property type="component" value="Unassembled WGS sequence"/>
</dbReference>
<evidence type="ECO:0000256" key="9">
    <source>
        <dbReference type="ARBA" id="ARBA00026232"/>
    </source>
</evidence>
<evidence type="ECO:0000256" key="7">
    <source>
        <dbReference type="ARBA" id="ARBA00023277"/>
    </source>
</evidence>
<reference evidence="13 14" key="1">
    <citation type="submission" date="2024-02" db="EMBL/GenBank/DDBJ databases">
        <authorList>
            <person name="Daric V."/>
            <person name="Darras S."/>
        </authorList>
    </citation>
    <scope>NUCLEOTIDE SEQUENCE [LARGE SCALE GENOMIC DNA]</scope>
</reference>
<evidence type="ECO:0000256" key="6">
    <source>
        <dbReference type="ARBA" id="ARBA00023253"/>
    </source>
</evidence>
<dbReference type="InterPro" id="IPR019378">
    <property type="entry name" value="GDP-Fuc_O-FucTrfase"/>
</dbReference>
<evidence type="ECO:0000256" key="12">
    <source>
        <dbReference type="ARBA" id="ARBA00048647"/>
    </source>
</evidence>
<evidence type="ECO:0000313" key="13">
    <source>
        <dbReference type="EMBL" id="CAK8678797.1"/>
    </source>
</evidence>
<dbReference type="Gene3D" id="3.40.50.11340">
    <property type="match status" value="1"/>
</dbReference>
<comment type="catalytic activity">
    <reaction evidence="12">
        <text>L-seryl-[protein] + GDP-beta-L-fucose = 3-O-(alpha-L-fucosyl)-L-seryl-[protein] + GDP + H(+)</text>
        <dbReference type="Rhea" id="RHEA:63644"/>
        <dbReference type="Rhea" id="RHEA-COMP:9863"/>
        <dbReference type="Rhea" id="RHEA-COMP:17914"/>
        <dbReference type="ChEBI" id="CHEBI:15378"/>
        <dbReference type="ChEBI" id="CHEBI:29999"/>
        <dbReference type="ChEBI" id="CHEBI:57273"/>
        <dbReference type="ChEBI" id="CHEBI:58189"/>
        <dbReference type="ChEBI" id="CHEBI:189632"/>
        <dbReference type="EC" id="2.4.1.221"/>
    </reaction>
    <physiologicalReaction direction="left-to-right" evidence="12">
        <dbReference type="Rhea" id="RHEA:63645"/>
    </physiologicalReaction>
</comment>
<gene>
    <name evidence="13" type="ORF">CVLEPA_LOCUS9077</name>
</gene>
<evidence type="ECO:0000256" key="8">
    <source>
        <dbReference type="ARBA" id="ARBA00025803"/>
    </source>
</evidence>